<feature type="transmembrane region" description="Helical" evidence="2">
    <location>
        <begin position="303"/>
        <end position="325"/>
    </location>
</feature>
<dbReference type="Ensembl" id="ENSMFAT00000080851.1">
    <property type="protein sequence ID" value="ENSMFAP00000055256.1"/>
    <property type="gene ID" value="ENSMFAG00000047429.1"/>
</dbReference>
<accession>A0A7N9CV75</accession>
<keyword evidence="2" id="KW-0812">Transmembrane</keyword>
<evidence type="ECO:0000256" key="1">
    <source>
        <dbReference type="SAM" id="MobiDB-lite"/>
    </source>
</evidence>
<keyword evidence="2" id="KW-0472">Membrane</keyword>
<evidence type="ECO:0000313" key="4">
    <source>
        <dbReference type="Proteomes" id="UP000233100"/>
    </source>
</evidence>
<dbReference type="Proteomes" id="UP000233100">
    <property type="component" value="Unplaced"/>
</dbReference>
<dbReference type="GeneTree" id="ENSGT00940000156469"/>
<dbReference type="AlphaFoldDB" id="A0A7N9CV75"/>
<evidence type="ECO:0000313" key="3">
    <source>
        <dbReference type="Ensembl" id="ENSMFAP00000055256.1"/>
    </source>
</evidence>
<sequence>MGQGRQQGPLVSRSTAAPFPAPTPPADTRDGDSEPLPWLGLRGPAPSGGDADTLHCLSPGTYLSHLHLHPTGDLRVHLHQHRLLHSHVPPGAALLQCGGCGEWALARSLAPAQAPAPASHSASLLCPPRPLGEAAGLLFLGHARLCGSVNLRRHQWLPVHLLQAMLLWSPRGAPAQPAGHDPRQTLHPHPCPPRLCKLGDLGQAGCGAGLPAMQDLRVMAGVSHSGLGVWGGARAHPVGVTGGRLGRHQPRSSPSVRPQPSSCSWACMPRSSTTCPSSTTSATVHHPGPAAAGRPALHKPIKVNLLIPVAYLVFWAFLLVFSFISEPMVCGVGIIIILTGVPIFFLGVYWRSKPKCVHRLTGEPGSRRSPGTEGRGLETGPPS</sequence>
<dbReference type="PANTHER" id="PTHR11785">
    <property type="entry name" value="AMINO ACID TRANSPORTER"/>
    <property type="match status" value="1"/>
</dbReference>
<keyword evidence="2" id="KW-1133">Transmembrane helix</keyword>
<feature type="transmembrane region" description="Helical" evidence="2">
    <location>
        <begin position="331"/>
        <end position="350"/>
    </location>
</feature>
<dbReference type="InterPro" id="IPR050598">
    <property type="entry name" value="AminoAcid_Transporter"/>
</dbReference>
<dbReference type="GO" id="GO:0042942">
    <property type="term" value="P:D-serine transmembrane transport"/>
    <property type="evidence" value="ECO:0007669"/>
    <property type="project" value="TreeGrafter"/>
</dbReference>
<dbReference type="GO" id="GO:0042941">
    <property type="term" value="P:D-alanine transmembrane transport"/>
    <property type="evidence" value="ECO:0007669"/>
    <property type="project" value="TreeGrafter"/>
</dbReference>
<organism evidence="3 4">
    <name type="scientific">Macaca fascicularis</name>
    <name type="common">Crab-eating macaque</name>
    <name type="synonym">Cynomolgus monkey</name>
    <dbReference type="NCBI Taxonomy" id="9541"/>
    <lineage>
        <taxon>Eukaryota</taxon>
        <taxon>Metazoa</taxon>
        <taxon>Chordata</taxon>
        <taxon>Craniata</taxon>
        <taxon>Vertebrata</taxon>
        <taxon>Euteleostomi</taxon>
        <taxon>Mammalia</taxon>
        <taxon>Eutheria</taxon>
        <taxon>Euarchontoglires</taxon>
        <taxon>Primates</taxon>
        <taxon>Haplorrhini</taxon>
        <taxon>Catarrhini</taxon>
        <taxon>Cercopithecidae</taxon>
        <taxon>Cercopithecinae</taxon>
        <taxon>Macaca</taxon>
    </lineage>
</organism>
<evidence type="ECO:0000256" key="2">
    <source>
        <dbReference type="SAM" id="Phobius"/>
    </source>
</evidence>
<proteinExistence type="predicted"/>
<dbReference type="GO" id="GO:0015179">
    <property type="term" value="F:L-amino acid transmembrane transporter activity"/>
    <property type="evidence" value="ECO:0007669"/>
    <property type="project" value="TreeGrafter"/>
</dbReference>
<dbReference type="PANTHER" id="PTHR11785:SF73">
    <property type="entry name" value="ASC-TYPE AMINO ACID TRANSPORTER 1"/>
    <property type="match status" value="1"/>
</dbReference>
<dbReference type="GO" id="GO:0015175">
    <property type="term" value="F:neutral L-amino acid transmembrane transporter activity"/>
    <property type="evidence" value="ECO:0007669"/>
    <property type="project" value="TreeGrafter"/>
</dbReference>
<protein>
    <submittedName>
        <fullName evidence="3">Uncharacterized protein</fullName>
    </submittedName>
</protein>
<name>A0A7N9CV75_MACFA</name>
<keyword evidence="4" id="KW-1185">Reference proteome</keyword>
<feature type="region of interest" description="Disordered" evidence="1">
    <location>
        <begin position="359"/>
        <end position="383"/>
    </location>
</feature>
<reference evidence="3" key="1">
    <citation type="submission" date="2025-08" db="UniProtKB">
        <authorList>
            <consortium name="Ensembl"/>
        </authorList>
    </citation>
    <scope>IDENTIFICATION</scope>
</reference>
<reference evidence="3" key="2">
    <citation type="submission" date="2025-09" db="UniProtKB">
        <authorList>
            <consortium name="Ensembl"/>
        </authorList>
    </citation>
    <scope>IDENTIFICATION</scope>
</reference>
<feature type="region of interest" description="Disordered" evidence="1">
    <location>
        <begin position="1"/>
        <end position="44"/>
    </location>
</feature>